<name>A0ABQ1MBA9_9SPHI</name>
<accession>A0ABQ1MBA9</accession>
<dbReference type="EMBL" id="BMIK01000012">
    <property type="protein sequence ID" value="GGC37911.1"/>
    <property type="molecule type" value="Genomic_DNA"/>
</dbReference>
<dbReference type="RefSeq" id="WP_188752507.1">
    <property type="nucleotide sequence ID" value="NZ_BMIK01000012.1"/>
</dbReference>
<evidence type="ECO:0000313" key="1">
    <source>
        <dbReference type="EMBL" id="GGC37911.1"/>
    </source>
</evidence>
<evidence type="ECO:0000313" key="2">
    <source>
        <dbReference type="Proteomes" id="UP000597338"/>
    </source>
</evidence>
<keyword evidence="2" id="KW-1185">Reference proteome</keyword>
<organism evidence="1 2">
    <name type="scientific">Parapedobacter defluvii</name>
    <dbReference type="NCBI Taxonomy" id="2045106"/>
    <lineage>
        <taxon>Bacteria</taxon>
        <taxon>Pseudomonadati</taxon>
        <taxon>Bacteroidota</taxon>
        <taxon>Sphingobacteriia</taxon>
        <taxon>Sphingobacteriales</taxon>
        <taxon>Sphingobacteriaceae</taxon>
        <taxon>Parapedobacter</taxon>
    </lineage>
</organism>
<protein>
    <submittedName>
        <fullName evidence="1">Uncharacterized protein</fullName>
    </submittedName>
</protein>
<gene>
    <name evidence="1" type="ORF">GCM10011386_32500</name>
</gene>
<dbReference type="Proteomes" id="UP000597338">
    <property type="component" value="Unassembled WGS sequence"/>
</dbReference>
<reference evidence="2" key="1">
    <citation type="journal article" date="2019" name="Int. J. Syst. Evol. Microbiol.">
        <title>The Global Catalogue of Microorganisms (GCM) 10K type strain sequencing project: providing services to taxonomists for standard genome sequencing and annotation.</title>
        <authorList>
            <consortium name="The Broad Institute Genomics Platform"/>
            <consortium name="The Broad Institute Genome Sequencing Center for Infectious Disease"/>
            <person name="Wu L."/>
            <person name="Ma J."/>
        </authorList>
    </citation>
    <scope>NUCLEOTIDE SEQUENCE [LARGE SCALE GENOMIC DNA]</scope>
    <source>
        <strain evidence="2">CGMCC 1.15342</strain>
    </source>
</reference>
<proteinExistence type="predicted"/>
<sequence length="124" mass="14266">MLTRLLYFLFLIAYINTIFHQDGHVHGDDSCQIIDGTPIVEVILEDVFDIPCSGEENQQEDLQHDDYRPASAKWISISPPKRNNLELSPLPSFDTFNQLVRSGLNSKISCLIGYYTFLFRLKPF</sequence>
<comment type="caution">
    <text evidence="1">The sequence shown here is derived from an EMBL/GenBank/DDBJ whole genome shotgun (WGS) entry which is preliminary data.</text>
</comment>